<feature type="compositionally biased region" description="Basic and acidic residues" evidence="1">
    <location>
        <begin position="789"/>
        <end position="806"/>
    </location>
</feature>
<keyword evidence="3" id="KW-0732">Signal</keyword>
<organism evidence="5 7">
    <name type="scientific">Brevibacterium casei</name>
    <dbReference type="NCBI Taxonomy" id="33889"/>
    <lineage>
        <taxon>Bacteria</taxon>
        <taxon>Bacillati</taxon>
        <taxon>Actinomycetota</taxon>
        <taxon>Actinomycetes</taxon>
        <taxon>Micrococcales</taxon>
        <taxon>Brevibacteriaceae</taxon>
        <taxon>Brevibacterium</taxon>
    </lineage>
</organism>
<evidence type="ECO:0000256" key="2">
    <source>
        <dbReference type="SAM" id="Phobius"/>
    </source>
</evidence>
<name>A0A163ASV8_9MICO</name>
<feature type="transmembrane region" description="Helical" evidence="2">
    <location>
        <begin position="530"/>
        <end position="548"/>
    </location>
</feature>
<dbReference type="STRING" id="33889.AVW13_08140"/>
<dbReference type="Proteomes" id="UP000386281">
    <property type="component" value="Unassembled WGS sequence"/>
</dbReference>
<feature type="region of interest" description="Disordered" evidence="1">
    <location>
        <begin position="31"/>
        <end position="74"/>
    </location>
</feature>
<feature type="transmembrane region" description="Helical" evidence="2">
    <location>
        <begin position="638"/>
        <end position="656"/>
    </location>
</feature>
<feature type="transmembrane region" description="Helical" evidence="2">
    <location>
        <begin position="428"/>
        <end position="448"/>
    </location>
</feature>
<feature type="chain" id="PRO_5043136089" description="Phosphoglycerol transferase and related proteins, alkaline phosphatase superfamily" evidence="3">
    <location>
        <begin position="33"/>
        <end position="806"/>
    </location>
</feature>
<keyword evidence="2" id="KW-1133">Transmembrane helix</keyword>
<keyword evidence="2" id="KW-0812">Transmembrane</keyword>
<dbReference type="Proteomes" id="UP000076612">
    <property type="component" value="Unassembled WGS sequence"/>
</dbReference>
<feature type="transmembrane region" description="Helical" evidence="2">
    <location>
        <begin position="494"/>
        <end position="518"/>
    </location>
</feature>
<dbReference type="RefSeq" id="WP_063249354.1">
    <property type="nucleotide sequence ID" value="NZ_CAACXN010000015.1"/>
</dbReference>
<feature type="transmembrane region" description="Helical" evidence="2">
    <location>
        <begin position="367"/>
        <end position="386"/>
    </location>
</feature>
<reference evidence="5 7" key="3">
    <citation type="submission" date="2019-02" db="EMBL/GenBank/DDBJ databases">
        <authorList>
            <consortium name="Pathogen Informatics"/>
        </authorList>
    </citation>
    <scope>NUCLEOTIDE SEQUENCE [LARGE SCALE GENOMIC DNA]</scope>
    <source>
        <strain evidence="5 7">3012STDY7078520</strain>
    </source>
</reference>
<evidence type="ECO:0000313" key="7">
    <source>
        <dbReference type="Proteomes" id="UP000386281"/>
    </source>
</evidence>
<feature type="signal peptide" evidence="3">
    <location>
        <begin position="1"/>
        <end position="32"/>
    </location>
</feature>
<protein>
    <recommendedName>
        <fullName evidence="8">Phosphoglycerol transferase and related proteins, alkaline phosphatase superfamily</fullName>
    </recommendedName>
</protein>
<reference evidence="6" key="1">
    <citation type="submission" date="2016-01" db="EMBL/GenBank/DDBJ databases">
        <title>Draft genome of Chromobacterium sp. F49.</title>
        <authorList>
            <person name="Hong K.W."/>
        </authorList>
    </citation>
    <scope>NUCLEOTIDE SEQUENCE [LARGE SCALE GENOMIC DNA]</scope>
    <source>
        <strain evidence="6">M40</strain>
    </source>
</reference>
<feature type="transmembrane region" description="Helical" evidence="2">
    <location>
        <begin position="455"/>
        <end position="474"/>
    </location>
</feature>
<feature type="transmembrane region" description="Helical" evidence="2">
    <location>
        <begin position="668"/>
        <end position="691"/>
    </location>
</feature>
<evidence type="ECO:0000256" key="1">
    <source>
        <dbReference type="SAM" id="MobiDB-lite"/>
    </source>
</evidence>
<keyword evidence="2" id="KW-0472">Membrane</keyword>
<feature type="compositionally biased region" description="Low complexity" evidence="1">
    <location>
        <begin position="746"/>
        <end position="756"/>
    </location>
</feature>
<evidence type="ECO:0000313" key="5">
    <source>
        <dbReference type="EMBL" id="VEW14060.1"/>
    </source>
</evidence>
<evidence type="ECO:0000256" key="3">
    <source>
        <dbReference type="SAM" id="SignalP"/>
    </source>
</evidence>
<evidence type="ECO:0008006" key="8">
    <source>
        <dbReference type="Google" id="ProtNLM"/>
    </source>
</evidence>
<dbReference type="EMBL" id="LQQR01000011">
    <property type="protein sequence ID" value="KZE22242.1"/>
    <property type="molecule type" value="Genomic_DNA"/>
</dbReference>
<evidence type="ECO:0000313" key="4">
    <source>
        <dbReference type="EMBL" id="KZE22242.1"/>
    </source>
</evidence>
<feature type="transmembrane region" description="Helical" evidence="2">
    <location>
        <begin position="697"/>
        <end position="714"/>
    </location>
</feature>
<feature type="transmembrane region" description="Helical" evidence="2">
    <location>
        <begin position="578"/>
        <end position="598"/>
    </location>
</feature>
<sequence length="806" mass="83683">MTVLPRSWFVRVLFGLLAAAVLVVGLPQAGQAADAPTPSAGRSASATPPAGSSPPVDSSPPTDSGATSTSTGDRGAILIGTSGFEFEDLDPQTTPNLWAMMQSAQIGTMTPRSVRSVSCPVDGWLAVGSGRRAADEPRPQCRVPQPPLDGWVADWDVYAQVARGDNYDAALGGLAEAVPSISAFGPGAAIAAADPTGRIEAWSPIGDDIGPRAAAASEAGELTIVDLGNSAADGYSLRDLDRRVGAVLSATGWMTADAADGIGEGTSPVIFASIADGTHDGSSMQATMMLQPGEKPGLLTSSSTRQPGLVQVPDIAPTLVQLSGGEPMGNVAGAPMSSTPGGSWESRYQSVLDRQVAVKTQNEISTWFFPVVATLMVVLLVLAWFLRRRHAELVRSGAYRLGIVFAAMPVSTYLVNTVPWERATNPDIAMLGALVGWALVLGALALLGPWSRHRLGPVLFVCVVTVTVLGYDVVTGSQLQMSTLLGEPLLIASRFYGIGNSALALYCCALLLAVAGFASMTKRPMARLSIVLIPVLVSCALLAAPGLGTKFGSVPTLIIGVAYLALASAGIRFSLKRLGLTVGIAGFVMLLVLFLDWLRPANQRTHFGRFFDSLISGEALGVLARKIDMNIDILTQSWMTVILPLVIIAVFWAALMPQRFGLRGLVDAYARIPLLRAGMISLAILLGVGTIINDSGIVVPAVGILFLVPVLAHLETFRTPSSPAEATAATRLTSPAGPPPADAEDAAGATAAADAENPSGAESAPDSGPAASRSTTADRTARDGVSPTDPRRLSDRSHERRGGAPS</sequence>
<feature type="compositionally biased region" description="Low complexity" evidence="1">
    <location>
        <begin position="35"/>
        <end position="74"/>
    </location>
</feature>
<gene>
    <name evidence="4" type="ORF">AVW13_08140</name>
    <name evidence="5" type="ORF">NCTC12391_02217</name>
</gene>
<reference evidence="4" key="2">
    <citation type="submission" date="2016-01" db="EMBL/GenBank/DDBJ databases">
        <authorList>
            <person name="Hong K.W."/>
        </authorList>
    </citation>
    <scope>NUCLEOTIDE SEQUENCE</scope>
    <source>
        <strain evidence="4">M40</strain>
    </source>
</reference>
<dbReference type="EMBL" id="CAACXN010000015">
    <property type="protein sequence ID" value="VEW14060.1"/>
    <property type="molecule type" value="Genomic_DNA"/>
</dbReference>
<feature type="region of interest" description="Disordered" evidence="1">
    <location>
        <begin position="722"/>
        <end position="806"/>
    </location>
</feature>
<feature type="transmembrane region" description="Helical" evidence="2">
    <location>
        <begin position="554"/>
        <end position="571"/>
    </location>
</feature>
<dbReference type="AlphaFoldDB" id="A0A163ASV8"/>
<evidence type="ECO:0000313" key="6">
    <source>
        <dbReference type="Proteomes" id="UP000076612"/>
    </source>
</evidence>
<accession>A0A163ASV8</accession>
<feature type="transmembrane region" description="Helical" evidence="2">
    <location>
        <begin position="398"/>
        <end position="416"/>
    </location>
</feature>
<proteinExistence type="predicted"/>